<dbReference type="InterPro" id="IPR036388">
    <property type="entry name" value="WH-like_DNA-bd_sf"/>
</dbReference>
<evidence type="ECO:0000259" key="4">
    <source>
        <dbReference type="PROSITE" id="PS50061"/>
    </source>
</evidence>
<protein>
    <recommendedName>
        <fullName evidence="4">ETS domain-containing protein</fullName>
    </recommendedName>
</protein>
<dbReference type="PANTHER" id="PTHR11849:SF133">
    <property type="entry name" value="ETS DOMAIN-CONTAINING PROTEIN"/>
    <property type="match status" value="1"/>
</dbReference>
<dbReference type="Pfam" id="PF00178">
    <property type="entry name" value="Ets"/>
    <property type="match status" value="1"/>
</dbReference>
<dbReference type="InterPro" id="IPR000418">
    <property type="entry name" value="Ets_dom"/>
</dbReference>
<dbReference type="GO" id="GO:0043565">
    <property type="term" value="F:sequence-specific DNA binding"/>
    <property type="evidence" value="ECO:0007669"/>
    <property type="project" value="InterPro"/>
</dbReference>
<dbReference type="SMART" id="SM00413">
    <property type="entry name" value="ETS"/>
    <property type="match status" value="1"/>
</dbReference>
<sequence length="293" mass="33565">MRAYQGFSIDHCLFWNISFVNKNSLDKKTFMTLSYNLAVKLPLPFEQQTYSTTENHAAALSLLKMADSGVSDSLPKKRGTSRSAVHLWEFLLELLADERYSSLITWTKREKGEFKLRNQEEVAKRWGELKQRPGMNYDKLSRALRYYYQKNIIRKAGGSAPNVSGQRLVYKFVDLPYNYKPIKNLYDSGILEKEDQSKTTEKHEKTSSTREVFQVISYPNYLSTPNIPDLKDPQEPIRSKHDLHVPSVSARNECYFSEASHGIRHISVPVIMKCGHPTALPQKVIPADGQAMA</sequence>
<dbReference type="GO" id="GO:0000981">
    <property type="term" value="F:DNA-binding transcription factor activity, RNA polymerase II-specific"/>
    <property type="evidence" value="ECO:0007669"/>
    <property type="project" value="TreeGrafter"/>
</dbReference>
<evidence type="ECO:0000256" key="1">
    <source>
        <dbReference type="ARBA" id="ARBA00005562"/>
    </source>
</evidence>
<evidence type="ECO:0000256" key="3">
    <source>
        <dbReference type="RuleBase" id="RU004019"/>
    </source>
</evidence>
<comment type="caution">
    <text evidence="5">The sequence shown here is derived from an EMBL/GenBank/DDBJ whole genome shotgun (WGS) entry which is preliminary data.</text>
</comment>
<dbReference type="OrthoDB" id="10067219at2759"/>
<evidence type="ECO:0000256" key="2">
    <source>
        <dbReference type="ARBA" id="ARBA00023125"/>
    </source>
</evidence>
<dbReference type="Gene3D" id="1.10.10.10">
    <property type="entry name" value="Winged helix-like DNA-binding domain superfamily/Winged helix DNA-binding domain"/>
    <property type="match status" value="1"/>
</dbReference>
<accession>A0A3M6TI46</accession>
<keyword evidence="2 3" id="KW-0238">DNA-binding</keyword>
<reference evidence="5 6" key="1">
    <citation type="journal article" date="2018" name="Sci. Rep.">
        <title>Comparative analysis of the Pocillopora damicornis genome highlights role of immune system in coral evolution.</title>
        <authorList>
            <person name="Cunning R."/>
            <person name="Bay R.A."/>
            <person name="Gillette P."/>
            <person name="Baker A.C."/>
            <person name="Traylor-Knowles N."/>
        </authorList>
    </citation>
    <scope>NUCLEOTIDE SEQUENCE [LARGE SCALE GENOMIC DNA]</scope>
    <source>
        <strain evidence="5">RSMAS</strain>
        <tissue evidence="5">Whole animal</tissue>
    </source>
</reference>
<keyword evidence="3" id="KW-0539">Nucleus</keyword>
<dbReference type="PANTHER" id="PTHR11849">
    <property type="entry name" value="ETS"/>
    <property type="match status" value="1"/>
</dbReference>
<dbReference type="PRINTS" id="PR00454">
    <property type="entry name" value="ETSDOMAIN"/>
</dbReference>
<dbReference type="PROSITE" id="PS50061">
    <property type="entry name" value="ETS_DOMAIN_3"/>
    <property type="match status" value="1"/>
</dbReference>
<dbReference type="InterPro" id="IPR046328">
    <property type="entry name" value="ETS_fam"/>
</dbReference>
<dbReference type="PROSITE" id="PS00346">
    <property type="entry name" value="ETS_DOMAIN_2"/>
    <property type="match status" value="1"/>
</dbReference>
<proteinExistence type="inferred from homology"/>
<evidence type="ECO:0000313" key="6">
    <source>
        <dbReference type="Proteomes" id="UP000275408"/>
    </source>
</evidence>
<evidence type="ECO:0000313" key="5">
    <source>
        <dbReference type="EMBL" id="RMX41103.1"/>
    </source>
</evidence>
<dbReference type="SUPFAM" id="SSF46785">
    <property type="entry name" value="Winged helix' DNA-binding domain"/>
    <property type="match status" value="1"/>
</dbReference>
<gene>
    <name evidence="5" type="ORF">pdam_00003296</name>
</gene>
<dbReference type="PROSITE" id="PS00345">
    <property type="entry name" value="ETS_DOMAIN_1"/>
    <property type="match status" value="1"/>
</dbReference>
<dbReference type="EMBL" id="RCHS01003527">
    <property type="protein sequence ID" value="RMX41103.1"/>
    <property type="molecule type" value="Genomic_DNA"/>
</dbReference>
<keyword evidence="6" id="KW-1185">Reference proteome</keyword>
<comment type="subcellular location">
    <subcellularLocation>
        <location evidence="3">Nucleus</location>
    </subcellularLocation>
</comment>
<organism evidence="5 6">
    <name type="scientific">Pocillopora damicornis</name>
    <name type="common">Cauliflower coral</name>
    <name type="synonym">Millepora damicornis</name>
    <dbReference type="NCBI Taxonomy" id="46731"/>
    <lineage>
        <taxon>Eukaryota</taxon>
        <taxon>Metazoa</taxon>
        <taxon>Cnidaria</taxon>
        <taxon>Anthozoa</taxon>
        <taxon>Hexacorallia</taxon>
        <taxon>Scleractinia</taxon>
        <taxon>Astrocoeniina</taxon>
        <taxon>Pocilloporidae</taxon>
        <taxon>Pocillopora</taxon>
    </lineage>
</organism>
<feature type="domain" description="ETS" evidence="4">
    <location>
        <begin position="85"/>
        <end position="173"/>
    </location>
</feature>
<dbReference type="AlphaFoldDB" id="A0A3M6TI46"/>
<dbReference type="STRING" id="46731.A0A3M6TI46"/>
<dbReference type="Proteomes" id="UP000275408">
    <property type="component" value="Unassembled WGS sequence"/>
</dbReference>
<dbReference type="GO" id="GO:0030154">
    <property type="term" value="P:cell differentiation"/>
    <property type="evidence" value="ECO:0007669"/>
    <property type="project" value="TreeGrafter"/>
</dbReference>
<comment type="similarity">
    <text evidence="1 3">Belongs to the ETS family.</text>
</comment>
<dbReference type="GO" id="GO:0005634">
    <property type="term" value="C:nucleus"/>
    <property type="evidence" value="ECO:0007669"/>
    <property type="project" value="UniProtKB-SubCell"/>
</dbReference>
<name>A0A3M6TI46_POCDA</name>
<dbReference type="InterPro" id="IPR036390">
    <property type="entry name" value="WH_DNA-bd_sf"/>
</dbReference>